<sequence length="199" mass="22561">MSTTAEDFLHRTYKSTNVSTPTTKLWRNDEQYESSDESYSEETILNVDNFTEESKLDGHVSDESMGGSLPIATTKTEISLPGSRRKTKIIDKKVISEGEVLRKNGRLLRMMYMLQLRKRSQSSPQTNAFDNTSASTSKSNQPQPEVQLVGAETPLKKHNDEVKKDVTKVTGEKVNRNPTQSSDPRRLLRKFINTGRIEH</sequence>
<evidence type="ECO:0000256" key="1">
    <source>
        <dbReference type="SAM" id="MobiDB-lite"/>
    </source>
</evidence>
<dbReference type="AlphaFoldDB" id="V3ZM00"/>
<feature type="compositionally biased region" description="Polar residues" evidence="1">
    <location>
        <begin position="121"/>
        <end position="144"/>
    </location>
</feature>
<organism evidence="2 3">
    <name type="scientific">Lottia gigantea</name>
    <name type="common">Giant owl limpet</name>
    <dbReference type="NCBI Taxonomy" id="225164"/>
    <lineage>
        <taxon>Eukaryota</taxon>
        <taxon>Metazoa</taxon>
        <taxon>Spiralia</taxon>
        <taxon>Lophotrochozoa</taxon>
        <taxon>Mollusca</taxon>
        <taxon>Gastropoda</taxon>
        <taxon>Patellogastropoda</taxon>
        <taxon>Lottioidea</taxon>
        <taxon>Lottiidae</taxon>
        <taxon>Lottia</taxon>
    </lineage>
</organism>
<dbReference type="EMBL" id="KB202094">
    <property type="protein sequence ID" value="ESO92373.1"/>
    <property type="molecule type" value="Genomic_DNA"/>
</dbReference>
<accession>V3ZM00</accession>
<dbReference type="RefSeq" id="XP_009056933.1">
    <property type="nucleotide sequence ID" value="XM_009058685.1"/>
</dbReference>
<dbReference type="HOGENOM" id="CLU_1373632_0_0_1"/>
<proteinExistence type="predicted"/>
<dbReference type="Proteomes" id="UP000030746">
    <property type="component" value="Unassembled WGS sequence"/>
</dbReference>
<dbReference type="KEGG" id="lgi:LOTGIDRAFT_233141"/>
<feature type="region of interest" description="Disordered" evidence="1">
    <location>
        <begin position="118"/>
        <end position="199"/>
    </location>
</feature>
<evidence type="ECO:0000313" key="2">
    <source>
        <dbReference type="EMBL" id="ESO92373.1"/>
    </source>
</evidence>
<protein>
    <submittedName>
        <fullName evidence="2">Uncharacterized protein</fullName>
    </submittedName>
</protein>
<evidence type="ECO:0000313" key="3">
    <source>
        <dbReference type="Proteomes" id="UP000030746"/>
    </source>
</evidence>
<feature type="compositionally biased region" description="Basic and acidic residues" evidence="1">
    <location>
        <begin position="154"/>
        <end position="175"/>
    </location>
</feature>
<dbReference type="GeneID" id="20249163"/>
<name>V3ZM00_LOTGI</name>
<dbReference type="CTD" id="20249163"/>
<reference evidence="2 3" key="1">
    <citation type="journal article" date="2013" name="Nature">
        <title>Insights into bilaterian evolution from three spiralian genomes.</title>
        <authorList>
            <person name="Simakov O."/>
            <person name="Marletaz F."/>
            <person name="Cho S.J."/>
            <person name="Edsinger-Gonzales E."/>
            <person name="Havlak P."/>
            <person name="Hellsten U."/>
            <person name="Kuo D.H."/>
            <person name="Larsson T."/>
            <person name="Lv J."/>
            <person name="Arendt D."/>
            <person name="Savage R."/>
            <person name="Osoegawa K."/>
            <person name="de Jong P."/>
            <person name="Grimwood J."/>
            <person name="Chapman J.A."/>
            <person name="Shapiro H."/>
            <person name="Aerts A."/>
            <person name="Otillar R.P."/>
            <person name="Terry A.Y."/>
            <person name="Boore J.L."/>
            <person name="Grigoriev I.V."/>
            <person name="Lindberg D.R."/>
            <person name="Seaver E.C."/>
            <person name="Weisblat D.A."/>
            <person name="Putnam N.H."/>
            <person name="Rokhsar D.S."/>
        </authorList>
    </citation>
    <scope>NUCLEOTIDE SEQUENCE [LARGE SCALE GENOMIC DNA]</scope>
</reference>
<keyword evidence="3" id="KW-1185">Reference proteome</keyword>
<gene>
    <name evidence="2" type="ORF">LOTGIDRAFT_233141</name>
</gene>